<feature type="active site" description="Proton acceptor" evidence="4">
    <location>
        <position position="147"/>
    </location>
</feature>
<name>I1YEP6_METFJ</name>
<reference evidence="6 7" key="1">
    <citation type="journal article" date="2012" name="J. Bacteriol.">
        <title>Complete genome sequences of Methylophaga sp. strain JAM1 and Methylophaga sp. strain JAM7.</title>
        <authorList>
            <person name="Villeneuve C."/>
            <person name="Martineau C."/>
            <person name="Mauffrey F."/>
            <person name="Villemur R."/>
        </authorList>
    </citation>
    <scope>NUCLEOTIDE SEQUENCE [LARGE SCALE GENOMIC DNA]</scope>
    <source>
        <strain evidence="6 7">JAM7</strain>
    </source>
</reference>
<keyword evidence="3 4" id="KW-0620">Polyamine biosynthesis</keyword>
<dbReference type="EMBL" id="CP003380">
    <property type="protein sequence ID" value="AFJ01389.1"/>
    <property type="molecule type" value="Genomic_DNA"/>
</dbReference>
<dbReference type="PROSITE" id="PS51006">
    <property type="entry name" value="PABS_2"/>
    <property type="match status" value="1"/>
</dbReference>
<evidence type="ECO:0000313" key="7">
    <source>
        <dbReference type="Proteomes" id="UP000009145"/>
    </source>
</evidence>
<dbReference type="PANTHER" id="PTHR43317">
    <property type="entry name" value="THERMOSPERMINE SYNTHASE ACAULIS5"/>
    <property type="match status" value="1"/>
</dbReference>
<feature type="domain" description="PABS" evidence="5">
    <location>
        <begin position="1"/>
        <end position="226"/>
    </location>
</feature>
<keyword evidence="7" id="KW-1185">Reference proteome</keyword>
<dbReference type="PATRIC" id="fig|754477.3.peg.208"/>
<evidence type="ECO:0000259" key="5">
    <source>
        <dbReference type="PROSITE" id="PS51006"/>
    </source>
</evidence>
<protein>
    <submittedName>
        <fullName evidence="6">Spermidine synthase-like protein</fullName>
    </submittedName>
</protein>
<dbReference type="InterPro" id="IPR029063">
    <property type="entry name" value="SAM-dependent_MTases_sf"/>
</dbReference>
<sequence length="267" mass="30197">MQLYDGRLVWQQTSDDGVIEVVDEGDIRSLHFGTFPKQSSMSRRRPHQLILSYTQAMMAALLLQPEPKRVLIIGLGGGSVVKFLLHHWPNCQIWVIEYRQDVIQTAQQYFSVPEDNDHLTVIHADGIDWVSAWFHEQHALFDMIFVDAYDHEGMSAGIGAQLFFDACAGVLTDSGVMSINLWGSDRNGFTQTMQRINLSFKDQSVLLPVPDKGNVIALASHAPLDRKQLKQRQSLAIELEQALTLPMTAFLQRINRHNGSLLSRLFI</sequence>
<dbReference type="Proteomes" id="UP000009145">
    <property type="component" value="Chromosome"/>
</dbReference>
<dbReference type="InterPro" id="IPR030374">
    <property type="entry name" value="PABS"/>
</dbReference>
<dbReference type="GO" id="GO:0006596">
    <property type="term" value="P:polyamine biosynthetic process"/>
    <property type="evidence" value="ECO:0007669"/>
    <property type="project" value="UniProtKB-UniRule"/>
</dbReference>
<evidence type="ECO:0000256" key="4">
    <source>
        <dbReference type="PROSITE-ProRule" id="PRU00354"/>
    </source>
</evidence>
<comment type="similarity">
    <text evidence="1">Belongs to the spermidine/spermine synthase family.</text>
</comment>
<dbReference type="Gene3D" id="3.40.50.150">
    <property type="entry name" value="Vaccinia Virus protein VP39"/>
    <property type="match status" value="1"/>
</dbReference>
<dbReference type="SUPFAM" id="SSF53335">
    <property type="entry name" value="S-adenosyl-L-methionine-dependent methyltransferases"/>
    <property type="match status" value="1"/>
</dbReference>
<evidence type="ECO:0000256" key="3">
    <source>
        <dbReference type="ARBA" id="ARBA00023115"/>
    </source>
</evidence>
<organism evidence="6 7">
    <name type="scientific">Methylophaga frappieri (strain ATCC BAA-2434 / DSM 25690 / JAM7)</name>
    <dbReference type="NCBI Taxonomy" id="754477"/>
    <lineage>
        <taxon>Bacteria</taxon>
        <taxon>Pseudomonadati</taxon>
        <taxon>Pseudomonadota</taxon>
        <taxon>Gammaproteobacteria</taxon>
        <taxon>Thiotrichales</taxon>
        <taxon>Piscirickettsiaceae</taxon>
        <taxon>Methylophaga</taxon>
    </lineage>
</organism>
<dbReference type="AlphaFoldDB" id="I1YEP6"/>
<dbReference type="Pfam" id="PF01564">
    <property type="entry name" value="Spermine_synth"/>
    <property type="match status" value="1"/>
</dbReference>
<evidence type="ECO:0000256" key="2">
    <source>
        <dbReference type="ARBA" id="ARBA00022679"/>
    </source>
</evidence>
<evidence type="ECO:0000256" key="1">
    <source>
        <dbReference type="ARBA" id="ARBA00007867"/>
    </source>
</evidence>
<evidence type="ECO:0000313" key="6">
    <source>
        <dbReference type="EMBL" id="AFJ01389.1"/>
    </source>
</evidence>
<proteinExistence type="inferred from homology"/>
<dbReference type="OrthoDB" id="117774at2"/>
<dbReference type="GO" id="GO:0016740">
    <property type="term" value="F:transferase activity"/>
    <property type="evidence" value="ECO:0007669"/>
    <property type="project" value="UniProtKB-UniRule"/>
</dbReference>
<dbReference type="PANTHER" id="PTHR43317:SF1">
    <property type="entry name" value="THERMOSPERMINE SYNTHASE ACAULIS5"/>
    <property type="match status" value="1"/>
</dbReference>
<accession>I1YEP6</accession>
<dbReference type="HOGENOM" id="CLU_060070_2_0_6"/>
<gene>
    <name evidence="6" type="ordered locus">Q7C_208</name>
</gene>
<dbReference type="RefSeq" id="WP_014702839.1">
    <property type="nucleotide sequence ID" value="NC_017856.1"/>
</dbReference>
<dbReference type="KEGG" id="mec:Q7C_208"/>
<keyword evidence="2 4" id="KW-0808">Transferase</keyword>
<dbReference type="eggNOG" id="COG0421">
    <property type="taxonomic scope" value="Bacteria"/>
</dbReference>
<dbReference type="STRING" id="754477.Q7C_208"/>